<accession>A0A5N1KCD2</accession>
<dbReference type="Proteomes" id="UP000327108">
    <property type="component" value="Unassembled WGS sequence"/>
</dbReference>
<evidence type="ECO:0000313" key="2">
    <source>
        <dbReference type="Proteomes" id="UP000327108"/>
    </source>
</evidence>
<sequence length="60" mass="6702">MMKHSTSTCPLWLFRSGKDTYEIAAILKISQAEVELQIHILRSAEKNVQPRFGGTAKQAA</sequence>
<dbReference type="EMBL" id="VYXQ01000001">
    <property type="protein sequence ID" value="KAA9370925.1"/>
    <property type="molecule type" value="Genomic_DNA"/>
</dbReference>
<dbReference type="AlphaFoldDB" id="A0A5N1KCD2"/>
<keyword evidence="2" id="KW-1185">Reference proteome</keyword>
<evidence type="ECO:0000313" key="1">
    <source>
        <dbReference type="EMBL" id="KAA9370925.1"/>
    </source>
</evidence>
<dbReference type="RefSeq" id="WP_151091060.1">
    <property type="nucleotide sequence ID" value="NZ_VYXQ01000001.1"/>
</dbReference>
<name>A0A5N1KCD2_9HYPH</name>
<comment type="caution">
    <text evidence="1">The sequence shown here is derived from an EMBL/GenBank/DDBJ whole genome shotgun (WGS) entry which is preliminary data.</text>
</comment>
<protein>
    <submittedName>
        <fullName evidence="1">Uncharacterized protein</fullName>
    </submittedName>
</protein>
<proteinExistence type="predicted"/>
<gene>
    <name evidence="1" type="ORF">F3W84_00440</name>
</gene>
<organism evidence="1 2">
    <name type="scientific">Ochrobactrum quorumnocens</name>
    <dbReference type="NCBI Taxonomy" id="271865"/>
    <lineage>
        <taxon>Bacteria</taxon>
        <taxon>Pseudomonadati</taxon>
        <taxon>Pseudomonadota</taxon>
        <taxon>Alphaproteobacteria</taxon>
        <taxon>Hyphomicrobiales</taxon>
        <taxon>Brucellaceae</taxon>
        <taxon>Brucella/Ochrobactrum group</taxon>
        <taxon>Ochrobactrum</taxon>
    </lineage>
</organism>
<reference evidence="1 2" key="1">
    <citation type="submission" date="2019-09" db="EMBL/GenBank/DDBJ databases">
        <title>Biological control of the noxious weed angled onion (Allium triquetrum) thwarted by endophytic bacteria in Victoria, Australia.</title>
        <authorList>
            <person name="Tehranchian P."/>
            <person name="Adair R.J."/>
            <person name="Van T.H."/>
            <person name="Morrison P.D."/>
            <person name="Williams H."/>
            <person name="Lawrie A.C."/>
        </authorList>
    </citation>
    <scope>NUCLEOTIDE SEQUENCE [LARGE SCALE GENOMIC DNA]</scope>
    <source>
        <strain evidence="1 2">RPTAtOch1</strain>
    </source>
</reference>